<dbReference type="PANTHER" id="PTHR43630">
    <property type="entry name" value="POLY-BETA-1,6-N-ACETYL-D-GLUCOSAMINE SYNTHASE"/>
    <property type="match status" value="1"/>
</dbReference>
<dbReference type="PANTHER" id="PTHR43630:SF2">
    <property type="entry name" value="GLYCOSYLTRANSFERASE"/>
    <property type="match status" value="1"/>
</dbReference>
<name>A0A383AP91_9ZZZZ</name>
<dbReference type="Gene3D" id="3.90.550.10">
    <property type="entry name" value="Spore Coat Polysaccharide Biosynthesis Protein SpsA, Chain A"/>
    <property type="match status" value="1"/>
</dbReference>
<dbReference type="AlphaFoldDB" id="A0A383AP91"/>
<proteinExistence type="predicted"/>
<evidence type="ECO:0000259" key="1">
    <source>
        <dbReference type="Pfam" id="PF00535"/>
    </source>
</evidence>
<dbReference type="SUPFAM" id="SSF53448">
    <property type="entry name" value="Nucleotide-diphospho-sugar transferases"/>
    <property type="match status" value="1"/>
</dbReference>
<reference evidence="2" key="1">
    <citation type="submission" date="2018-05" db="EMBL/GenBank/DDBJ databases">
        <authorList>
            <person name="Lanie J.A."/>
            <person name="Ng W.-L."/>
            <person name="Kazmierczak K.M."/>
            <person name="Andrzejewski T.M."/>
            <person name="Davidsen T.M."/>
            <person name="Wayne K.J."/>
            <person name="Tettelin H."/>
            <person name="Glass J.I."/>
            <person name="Rusch D."/>
            <person name="Podicherti R."/>
            <person name="Tsui H.-C.T."/>
            <person name="Winkler M.E."/>
        </authorList>
    </citation>
    <scope>NUCLEOTIDE SEQUENCE</scope>
</reference>
<gene>
    <name evidence="2" type="ORF">METZ01_LOCUS462277</name>
</gene>
<evidence type="ECO:0000313" key="2">
    <source>
        <dbReference type="EMBL" id="SVE09423.1"/>
    </source>
</evidence>
<dbReference type="EMBL" id="UINC01193690">
    <property type="protein sequence ID" value="SVE09423.1"/>
    <property type="molecule type" value="Genomic_DNA"/>
</dbReference>
<sequence length="213" mass="23278">MNKKPLILSVITAAFNEKQNIPGLIKSLRSQSDQEFEWIVADGGSTDGTLELLACITDLNLEVDSCADFGLYDAFNRAIKRCSGKYYLVCGADDRLHEHAIHNYKKEILKSKADIITAKIQVGNNAVGPKRFSWLYGMSALISSHSVGAIFKKSLHEKYGYYSKLYPICSDKLFVGQAIASGASLKKANFTAGTYSTGGISSTNIAQTLSQNF</sequence>
<accession>A0A383AP91</accession>
<protein>
    <recommendedName>
        <fullName evidence="1">Glycosyltransferase 2-like domain-containing protein</fullName>
    </recommendedName>
</protein>
<dbReference type="InterPro" id="IPR001173">
    <property type="entry name" value="Glyco_trans_2-like"/>
</dbReference>
<feature type="non-terminal residue" evidence="2">
    <location>
        <position position="213"/>
    </location>
</feature>
<feature type="domain" description="Glycosyltransferase 2-like" evidence="1">
    <location>
        <begin position="9"/>
        <end position="142"/>
    </location>
</feature>
<dbReference type="InterPro" id="IPR029044">
    <property type="entry name" value="Nucleotide-diphossugar_trans"/>
</dbReference>
<organism evidence="2">
    <name type="scientific">marine metagenome</name>
    <dbReference type="NCBI Taxonomy" id="408172"/>
    <lineage>
        <taxon>unclassified sequences</taxon>
        <taxon>metagenomes</taxon>
        <taxon>ecological metagenomes</taxon>
    </lineage>
</organism>
<dbReference type="Pfam" id="PF00535">
    <property type="entry name" value="Glycos_transf_2"/>
    <property type="match status" value="1"/>
</dbReference>